<proteinExistence type="predicted"/>
<dbReference type="STRING" id="1142394.PSMK_03530"/>
<evidence type="ECO:0000313" key="6">
    <source>
        <dbReference type="Proteomes" id="UP000007881"/>
    </source>
</evidence>
<dbReference type="Pfam" id="PF00459">
    <property type="entry name" value="Inositol_P"/>
    <property type="match status" value="1"/>
</dbReference>
<dbReference type="KEGG" id="phm:PSMK_03530"/>
<dbReference type="PROSITE" id="PS00629">
    <property type="entry name" value="IMP_1"/>
    <property type="match status" value="1"/>
</dbReference>
<dbReference type="RefSeq" id="WP_014435732.1">
    <property type="nucleotide sequence ID" value="NC_017080.1"/>
</dbReference>
<keyword evidence="3 4" id="KW-0460">Magnesium</keyword>
<evidence type="ECO:0000313" key="5">
    <source>
        <dbReference type="EMBL" id="BAM02512.1"/>
    </source>
</evidence>
<dbReference type="EC" id="3.1.3.25" evidence="5"/>
<dbReference type="PANTHER" id="PTHR20854:SF4">
    <property type="entry name" value="INOSITOL-1-MONOPHOSPHATASE-RELATED"/>
    <property type="match status" value="1"/>
</dbReference>
<evidence type="ECO:0000256" key="4">
    <source>
        <dbReference type="PIRSR" id="PIRSR600760-2"/>
    </source>
</evidence>
<dbReference type="GO" id="GO:0007165">
    <property type="term" value="P:signal transduction"/>
    <property type="evidence" value="ECO:0007669"/>
    <property type="project" value="TreeGrafter"/>
</dbReference>
<dbReference type="GO" id="GO:0046854">
    <property type="term" value="P:phosphatidylinositol phosphate biosynthetic process"/>
    <property type="evidence" value="ECO:0007669"/>
    <property type="project" value="InterPro"/>
</dbReference>
<dbReference type="PANTHER" id="PTHR20854">
    <property type="entry name" value="INOSITOL MONOPHOSPHATASE"/>
    <property type="match status" value="1"/>
</dbReference>
<dbReference type="PROSITE" id="PS00630">
    <property type="entry name" value="IMP_2"/>
    <property type="match status" value="1"/>
</dbReference>
<accession>I0IB74</accession>
<comment type="cofactor">
    <cofactor evidence="4">
        <name>Mg(2+)</name>
        <dbReference type="ChEBI" id="CHEBI:18420"/>
    </cofactor>
</comment>
<feature type="binding site" evidence="4">
    <location>
        <position position="94"/>
    </location>
    <ligand>
        <name>Mg(2+)</name>
        <dbReference type="ChEBI" id="CHEBI:18420"/>
        <label>1</label>
        <note>catalytic</note>
    </ligand>
</feature>
<dbReference type="SUPFAM" id="SSF56655">
    <property type="entry name" value="Carbohydrate phosphatase"/>
    <property type="match status" value="1"/>
</dbReference>
<protein>
    <submittedName>
        <fullName evidence="5">Putative inositol-1-monophosphatase</fullName>
        <ecNumber evidence="5">3.1.3.25</ecNumber>
    </submittedName>
</protein>
<feature type="binding site" evidence="4">
    <location>
        <position position="217"/>
    </location>
    <ligand>
        <name>Mg(2+)</name>
        <dbReference type="ChEBI" id="CHEBI:18420"/>
        <label>1</label>
        <note>catalytic</note>
    </ligand>
</feature>
<sequence>MAPAPPADVLAFALSFVREAGKMQLAAFGSAQRELKGPLDVVTEADHAIEAEFVRRLRAAHPGHGFVGEETTAADGHAGSAEPSEGWAWVLDPIDGTVNYAYGLGGFCVSLGLLRDGAPAAAWVLDPLRDELFAATAGGGATRNGQPLRRLPARVDAADEAMPVGGSSGLMHRAGGDPALMEAVGKLRIMGSQALHLCHVAAGRMRAAMNPDAKLWDDAAGALIVAEAGGRYGRLDGSGVFPLAAGDPAWTGGAIGSLAARSAEFESLAGSFVAAGAAEHA</sequence>
<evidence type="ECO:0000256" key="2">
    <source>
        <dbReference type="ARBA" id="ARBA00022801"/>
    </source>
</evidence>
<evidence type="ECO:0000256" key="3">
    <source>
        <dbReference type="ARBA" id="ARBA00022842"/>
    </source>
</evidence>
<dbReference type="CDD" id="cd01637">
    <property type="entry name" value="IMPase_like"/>
    <property type="match status" value="1"/>
</dbReference>
<feature type="binding site" evidence="4">
    <location>
        <position position="95"/>
    </location>
    <ligand>
        <name>Mg(2+)</name>
        <dbReference type="ChEBI" id="CHEBI:18420"/>
        <label>1</label>
        <note>catalytic</note>
    </ligand>
</feature>
<organism evidence="5 6">
    <name type="scientific">Phycisphaera mikurensis (strain NBRC 102666 / KCTC 22515 / FYK2301M01)</name>
    <dbReference type="NCBI Taxonomy" id="1142394"/>
    <lineage>
        <taxon>Bacteria</taxon>
        <taxon>Pseudomonadati</taxon>
        <taxon>Planctomycetota</taxon>
        <taxon>Phycisphaerae</taxon>
        <taxon>Phycisphaerales</taxon>
        <taxon>Phycisphaeraceae</taxon>
        <taxon>Phycisphaera</taxon>
    </lineage>
</organism>
<dbReference type="InterPro" id="IPR020550">
    <property type="entry name" value="Inositol_monophosphatase_CS"/>
</dbReference>
<dbReference type="InterPro" id="IPR000760">
    <property type="entry name" value="Inositol_monophosphatase-like"/>
</dbReference>
<dbReference type="PRINTS" id="PR00377">
    <property type="entry name" value="IMPHPHTASES"/>
</dbReference>
<keyword evidence="6" id="KW-1185">Reference proteome</keyword>
<dbReference type="Proteomes" id="UP000007881">
    <property type="component" value="Chromosome"/>
</dbReference>
<dbReference type="AlphaFoldDB" id="I0IB74"/>
<dbReference type="Gene3D" id="3.40.190.80">
    <property type="match status" value="1"/>
</dbReference>
<dbReference type="eggNOG" id="COG0483">
    <property type="taxonomic scope" value="Bacteria"/>
</dbReference>
<keyword evidence="1 4" id="KW-0479">Metal-binding</keyword>
<dbReference type="InterPro" id="IPR020583">
    <property type="entry name" value="Inositol_monoP_metal-BS"/>
</dbReference>
<dbReference type="GO" id="GO:0008934">
    <property type="term" value="F:inositol monophosphate 1-phosphatase activity"/>
    <property type="evidence" value="ECO:0007669"/>
    <property type="project" value="TreeGrafter"/>
</dbReference>
<name>I0IB74_PHYMF</name>
<evidence type="ECO:0000256" key="1">
    <source>
        <dbReference type="ARBA" id="ARBA00022723"/>
    </source>
</evidence>
<dbReference type="OrthoDB" id="9772456at2"/>
<reference evidence="5 6" key="1">
    <citation type="submission" date="2012-02" db="EMBL/GenBank/DDBJ databases">
        <title>Complete genome sequence of Phycisphaera mikurensis NBRC 102666.</title>
        <authorList>
            <person name="Ankai A."/>
            <person name="Hosoyama A."/>
            <person name="Terui Y."/>
            <person name="Sekine M."/>
            <person name="Fukai R."/>
            <person name="Kato Y."/>
            <person name="Nakamura S."/>
            <person name="Yamada-Narita S."/>
            <person name="Kawakoshi A."/>
            <person name="Fukunaga Y."/>
            <person name="Yamazaki S."/>
            <person name="Fujita N."/>
        </authorList>
    </citation>
    <scope>NUCLEOTIDE SEQUENCE [LARGE SCALE GENOMIC DNA]</scope>
    <source>
        <strain evidence="6">NBRC 102666 / KCTC 22515 / FYK2301M01</strain>
    </source>
</reference>
<gene>
    <name evidence="5" type="ordered locus">PSMK_03530</name>
</gene>
<feature type="binding site" evidence="4">
    <location>
        <position position="92"/>
    </location>
    <ligand>
        <name>Mg(2+)</name>
        <dbReference type="ChEBI" id="CHEBI:18420"/>
        <label>1</label>
        <note>catalytic</note>
    </ligand>
</feature>
<dbReference type="GO" id="GO:0046872">
    <property type="term" value="F:metal ion binding"/>
    <property type="evidence" value="ECO:0007669"/>
    <property type="project" value="UniProtKB-KW"/>
</dbReference>
<dbReference type="GO" id="GO:0006020">
    <property type="term" value="P:inositol metabolic process"/>
    <property type="evidence" value="ECO:0007669"/>
    <property type="project" value="TreeGrafter"/>
</dbReference>
<dbReference type="HOGENOM" id="CLU_044118_0_1_0"/>
<dbReference type="Gene3D" id="3.30.540.10">
    <property type="entry name" value="Fructose-1,6-Bisphosphatase, subunit A, domain 1"/>
    <property type="match status" value="1"/>
</dbReference>
<keyword evidence="2 5" id="KW-0378">Hydrolase</keyword>
<dbReference type="EMBL" id="AP012338">
    <property type="protein sequence ID" value="BAM02512.1"/>
    <property type="molecule type" value="Genomic_DNA"/>
</dbReference>
<feature type="binding site" evidence="4">
    <location>
        <position position="69"/>
    </location>
    <ligand>
        <name>Mg(2+)</name>
        <dbReference type="ChEBI" id="CHEBI:18420"/>
        <label>1</label>
        <note>catalytic</note>
    </ligand>
</feature>